<keyword evidence="3" id="KW-1185">Reference proteome</keyword>
<proteinExistence type="predicted"/>
<dbReference type="Proteomes" id="UP000008281">
    <property type="component" value="Unassembled WGS sequence"/>
</dbReference>
<reference evidence="2" key="1">
    <citation type="submission" date="2007-07" db="EMBL/GenBank/DDBJ databases">
        <title>PCAP assembly of the Caenorhabditis remanei genome.</title>
        <authorList>
            <consortium name="The Caenorhabditis remanei Sequencing Consortium"/>
            <person name="Wilson R.K."/>
        </authorList>
    </citation>
    <scope>NUCLEOTIDE SEQUENCE [LARGE SCALE GENOMIC DNA]</scope>
    <source>
        <strain evidence="2">PB4641</strain>
    </source>
</reference>
<dbReference type="AlphaFoldDB" id="E3NPW9"/>
<feature type="region of interest" description="Disordered" evidence="1">
    <location>
        <begin position="64"/>
        <end position="100"/>
    </location>
</feature>
<organism evidence="3">
    <name type="scientific">Caenorhabditis remanei</name>
    <name type="common">Caenorhabditis vulgaris</name>
    <dbReference type="NCBI Taxonomy" id="31234"/>
    <lineage>
        <taxon>Eukaryota</taxon>
        <taxon>Metazoa</taxon>
        <taxon>Ecdysozoa</taxon>
        <taxon>Nematoda</taxon>
        <taxon>Chromadorea</taxon>
        <taxon>Rhabditida</taxon>
        <taxon>Rhabditina</taxon>
        <taxon>Rhabditomorpha</taxon>
        <taxon>Rhabditoidea</taxon>
        <taxon>Rhabditidae</taxon>
        <taxon>Peloderinae</taxon>
        <taxon>Caenorhabditis</taxon>
    </lineage>
</organism>
<dbReference type="HOGENOM" id="CLU_2308639_0_0_1"/>
<protein>
    <submittedName>
        <fullName evidence="2">Uncharacterized protein</fullName>
    </submittedName>
</protein>
<dbReference type="InParanoid" id="E3NPW9"/>
<sequence length="100" mass="11420">MPPSPDSKITLAPENFEKRCLVSRNRPGGEYGKEHNLYEVVINIKTRGPEKKINIDKFVDKMIREQDKPESGDKNSPWSRRLQEASRGTRKTPGALEAQK</sequence>
<dbReference type="EMBL" id="DS269430">
    <property type="protein sequence ID" value="EFO83817.1"/>
    <property type="molecule type" value="Genomic_DNA"/>
</dbReference>
<evidence type="ECO:0000313" key="2">
    <source>
        <dbReference type="EMBL" id="EFO83817.1"/>
    </source>
</evidence>
<accession>E3NPW9</accession>
<name>E3NPW9_CAERE</name>
<feature type="compositionally biased region" description="Basic and acidic residues" evidence="1">
    <location>
        <begin position="64"/>
        <end position="73"/>
    </location>
</feature>
<evidence type="ECO:0000313" key="3">
    <source>
        <dbReference type="Proteomes" id="UP000008281"/>
    </source>
</evidence>
<evidence type="ECO:0000256" key="1">
    <source>
        <dbReference type="SAM" id="MobiDB-lite"/>
    </source>
</evidence>
<gene>
    <name evidence="2" type="ORF">CRE_15080</name>
</gene>